<dbReference type="GO" id="GO:0009279">
    <property type="term" value="C:cell outer membrane"/>
    <property type="evidence" value="ECO:0007669"/>
    <property type="project" value="UniProtKB-SubCell"/>
</dbReference>
<keyword evidence="4" id="KW-0812">Transmembrane</keyword>
<dbReference type="Proteomes" id="UP000199460">
    <property type="component" value="Unassembled WGS sequence"/>
</dbReference>
<feature type="chain" id="PRO_5011753530" evidence="8">
    <location>
        <begin position="26"/>
        <end position="529"/>
    </location>
</feature>
<dbReference type="Gene3D" id="2.40.160.60">
    <property type="entry name" value="Outer membrane protein transport protein (OMPP1/FadL/TodX)"/>
    <property type="match status" value="1"/>
</dbReference>
<organism evidence="9 10">
    <name type="scientific">Ectopseudomonas guguanensis</name>
    <dbReference type="NCBI Taxonomy" id="1198456"/>
    <lineage>
        <taxon>Bacteria</taxon>
        <taxon>Pseudomonadati</taxon>
        <taxon>Pseudomonadota</taxon>
        <taxon>Gammaproteobacteria</taxon>
        <taxon>Pseudomonadales</taxon>
        <taxon>Pseudomonadaceae</taxon>
        <taxon>Ectopseudomonas</taxon>
    </lineage>
</organism>
<evidence type="ECO:0000256" key="4">
    <source>
        <dbReference type="ARBA" id="ARBA00022692"/>
    </source>
</evidence>
<feature type="signal peptide" evidence="8">
    <location>
        <begin position="1"/>
        <end position="25"/>
    </location>
</feature>
<dbReference type="PANTHER" id="PTHR35093:SF8">
    <property type="entry name" value="OUTER MEMBRANE PROTEIN NMB0088-RELATED"/>
    <property type="match status" value="1"/>
</dbReference>
<dbReference type="Pfam" id="PF03349">
    <property type="entry name" value="Toluene_X"/>
    <property type="match status" value="1"/>
</dbReference>
<dbReference type="OrthoDB" id="19849at2"/>
<keyword evidence="3" id="KW-1134">Transmembrane beta strand</keyword>
<evidence type="ECO:0000313" key="9">
    <source>
        <dbReference type="EMBL" id="SDQ01156.1"/>
    </source>
</evidence>
<name>A0A1H0XF21_9GAMM</name>
<dbReference type="PANTHER" id="PTHR35093">
    <property type="entry name" value="OUTER MEMBRANE PROTEIN NMB0088-RELATED"/>
    <property type="match status" value="1"/>
</dbReference>
<dbReference type="AlphaFoldDB" id="A0A1H0XF21"/>
<keyword evidence="6" id="KW-0472">Membrane</keyword>
<dbReference type="PROSITE" id="PS51257">
    <property type="entry name" value="PROKAR_LIPOPROTEIN"/>
    <property type="match status" value="1"/>
</dbReference>
<comment type="subcellular location">
    <subcellularLocation>
        <location evidence="1">Cell outer membrane</location>
        <topology evidence="1">Multi-pass membrane protein</topology>
    </subcellularLocation>
</comment>
<proteinExistence type="inferred from homology"/>
<dbReference type="GeneID" id="300933377"/>
<evidence type="ECO:0000256" key="6">
    <source>
        <dbReference type="ARBA" id="ARBA00023136"/>
    </source>
</evidence>
<accession>A0A1H0XF21</accession>
<evidence type="ECO:0000256" key="8">
    <source>
        <dbReference type="SAM" id="SignalP"/>
    </source>
</evidence>
<evidence type="ECO:0000256" key="3">
    <source>
        <dbReference type="ARBA" id="ARBA00022452"/>
    </source>
</evidence>
<keyword evidence="5 8" id="KW-0732">Signal</keyword>
<evidence type="ECO:0000256" key="1">
    <source>
        <dbReference type="ARBA" id="ARBA00004571"/>
    </source>
</evidence>
<reference evidence="10" key="1">
    <citation type="submission" date="2016-10" db="EMBL/GenBank/DDBJ databases">
        <authorList>
            <person name="Varghese N."/>
            <person name="Submissions S."/>
        </authorList>
    </citation>
    <scope>NUCLEOTIDE SEQUENCE [LARGE SCALE GENOMIC DNA]</scope>
    <source>
        <strain evidence="10">JCM 18416</strain>
    </source>
</reference>
<comment type="similarity">
    <text evidence="2">Belongs to the OmpP1/FadL family.</text>
</comment>
<keyword evidence="7" id="KW-0998">Cell outer membrane</keyword>
<dbReference type="RefSeq" id="WP_090433297.1">
    <property type="nucleotide sequence ID" value="NZ_FNJJ01000013.1"/>
</dbReference>
<dbReference type="InterPro" id="IPR005017">
    <property type="entry name" value="OMPP1/FadL/TodX"/>
</dbReference>
<dbReference type="EMBL" id="FNJJ01000013">
    <property type="protein sequence ID" value="SDQ01156.1"/>
    <property type="molecule type" value="Genomic_DNA"/>
</dbReference>
<gene>
    <name evidence="9" type="ORF">SAMN05216213_11377</name>
</gene>
<dbReference type="SUPFAM" id="SSF56935">
    <property type="entry name" value="Porins"/>
    <property type="match status" value="1"/>
</dbReference>
<evidence type="ECO:0000256" key="5">
    <source>
        <dbReference type="ARBA" id="ARBA00022729"/>
    </source>
</evidence>
<protein>
    <submittedName>
        <fullName evidence="9">Long-chain fatty acid transport protein</fullName>
    </submittedName>
</protein>
<evidence type="ECO:0000256" key="2">
    <source>
        <dbReference type="ARBA" id="ARBA00008163"/>
    </source>
</evidence>
<dbReference type="GO" id="GO:0015483">
    <property type="term" value="F:long-chain fatty acid transporting porin activity"/>
    <property type="evidence" value="ECO:0007669"/>
    <property type="project" value="TreeGrafter"/>
</dbReference>
<evidence type="ECO:0000256" key="7">
    <source>
        <dbReference type="ARBA" id="ARBA00023237"/>
    </source>
</evidence>
<evidence type="ECO:0000313" key="10">
    <source>
        <dbReference type="Proteomes" id="UP000199460"/>
    </source>
</evidence>
<sequence length="529" mass="58129">MTHLAKLQALLLVGLGAACVLPAQAQLANNLTIGNPKAMAMGNAVTADVTGIDAVHYNPAALSKLKGRQTTVKLLSGVMDIRAKFDAKEDYGFMGYDDDPFKHSSSRTLTPTMYLPGLGGMTELPVLVAPLAGLSINPPGSKFTFATNVYAPMALGYSRDSDSDPGRFQGRQVSLQRITYFSPSLAYQVNDELSLGLSIGFSHQAVALNQDFRNPGMLTGLTRILNEALCLPGLEEITGPFINVCNGKIGPFDSLANLDLDLQQSLSPTYNLGILWEPSDWFAWGATYQSEARMNLQGKYRVDYSEDWAGFWSGLQGSLFGQILSPLFPYGADEESGNASLKLTYPDAFSTGIKLRPFDKWQFNLDLRWVGYSDWNSFEIEFDRELDLLRIAKTFGGGKATDRSLILDRGYRDTWSWGVGAQYDVNDRLALRAGYEYRPSAIPKNRADVLAPVGDADLYGLGLGYRWDKDTTIDVGFNYFVSRQSIPAGSSCNVSCEGLDNLVYNPYAGLNIETTVKAYIFAMTYTSRF</sequence>
<keyword evidence="10" id="KW-1185">Reference proteome</keyword>